<dbReference type="SMART" id="SM00317">
    <property type="entry name" value="SET"/>
    <property type="match status" value="1"/>
</dbReference>
<dbReference type="Pfam" id="PF01753">
    <property type="entry name" value="zf-MYND"/>
    <property type="match status" value="1"/>
</dbReference>
<comment type="caution">
    <text evidence="7">The sequence shown here is derived from an EMBL/GenBank/DDBJ whole genome shotgun (WGS) entry which is preliminary data.</text>
</comment>
<dbReference type="GO" id="GO:0008270">
    <property type="term" value="F:zinc ion binding"/>
    <property type="evidence" value="ECO:0007669"/>
    <property type="project" value="UniProtKB-KW"/>
</dbReference>
<evidence type="ECO:0008006" key="9">
    <source>
        <dbReference type="Google" id="ProtNLM"/>
    </source>
</evidence>
<dbReference type="InterPro" id="IPR050869">
    <property type="entry name" value="H3K4_H4K5_MeTrfase"/>
</dbReference>
<feature type="domain" description="MYND-type" evidence="6">
    <location>
        <begin position="430"/>
        <end position="468"/>
    </location>
</feature>
<evidence type="ECO:0000313" key="7">
    <source>
        <dbReference type="EMBL" id="KAJ3121606.1"/>
    </source>
</evidence>
<dbReference type="Gene3D" id="1.25.40.10">
    <property type="entry name" value="Tetratricopeptide repeat domain"/>
    <property type="match status" value="1"/>
</dbReference>
<keyword evidence="3" id="KW-0862">Zinc</keyword>
<dbReference type="Proteomes" id="UP001211907">
    <property type="component" value="Unassembled WGS sequence"/>
</dbReference>
<name>A0AAD5XDE2_9FUNG</name>
<protein>
    <recommendedName>
        <fullName evidence="9">MYND-type domain-containing protein</fullName>
    </recommendedName>
</protein>
<reference evidence="7" key="1">
    <citation type="submission" date="2020-05" db="EMBL/GenBank/DDBJ databases">
        <title>Phylogenomic resolution of chytrid fungi.</title>
        <authorList>
            <person name="Stajich J.E."/>
            <person name="Amses K."/>
            <person name="Simmons R."/>
            <person name="Seto K."/>
            <person name="Myers J."/>
            <person name="Bonds A."/>
            <person name="Quandt C.A."/>
            <person name="Barry K."/>
            <person name="Liu P."/>
            <person name="Grigoriev I."/>
            <person name="Longcore J.E."/>
            <person name="James T.Y."/>
        </authorList>
    </citation>
    <scope>NUCLEOTIDE SEQUENCE</scope>
    <source>
        <strain evidence="7">JEL0513</strain>
    </source>
</reference>
<proteinExistence type="predicted"/>
<dbReference type="PROSITE" id="PS50280">
    <property type="entry name" value="SET"/>
    <property type="match status" value="1"/>
</dbReference>
<dbReference type="CDD" id="cd20071">
    <property type="entry name" value="SET_SMYD"/>
    <property type="match status" value="1"/>
</dbReference>
<evidence type="ECO:0000259" key="6">
    <source>
        <dbReference type="PROSITE" id="PS50865"/>
    </source>
</evidence>
<feature type="domain" description="SET" evidence="5">
    <location>
        <begin position="7"/>
        <end position="187"/>
    </location>
</feature>
<dbReference type="PROSITE" id="PS01360">
    <property type="entry name" value="ZF_MYND_1"/>
    <property type="match status" value="1"/>
</dbReference>
<organism evidence="7 8">
    <name type="scientific">Physocladia obscura</name>
    <dbReference type="NCBI Taxonomy" id="109957"/>
    <lineage>
        <taxon>Eukaryota</taxon>
        <taxon>Fungi</taxon>
        <taxon>Fungi incertae sedis</taxon>
        <taxon>Chytridiomycota</taxon>
        <taxon>Chytridiomycota incertae sedis</taxon>
        <taxon>Chytridiomycetes</taxon>
        <taxon>Chytridiales</taxon>
        <taxon>Chytriomycetaceae</taxon>
        <taxon>Physocladia</taxon>
    </lineage>
</organism>
<dbReference type="Gene3D" id="2.170.270.10">
    <property type="entry name" value="SET domain"/>
    <property type="match status" value="1"/>
</dbReference>
<evidence type="ECO:0000313" key="8">
    <source>
        <dbReference type="Proteomes" id="UP001211907"/>
    </source>
</evidence>
<evidence type="ECO:0000256" key="4">
    <source>
        <dbReference type="PROSITE-ProRule" id="PRU00134"/>
    </source>
</evidence>
<evidence type="ECO:0000256" key="3">
    <source>
        <dbReference type="ARBA" id="ARBA00022833"/>
    </source>
</evidence>
<keyword evidence="2 4" id="KW-0863">Zinc-finger</keyword>
<dbReference type="PROSITE" id="PS50865">
    <property type="entry name" value="ZF_MYND_2"/>
    <property type="match status" value="1"/>
</dbReference>
<evidence type="ECO:0000256" key="1">
    <source>
        <dbReference type="ARBA" id="ARBA00022723"/>
    </source>
</evidence>
<sequence>MSNNPHPLVAVMNHETKGKILVTTESVKKGSEVLREKPLMLICDSTSNSTNNWIPQPNSLSAIDPFMWNAFAQFSHLFEDEQKQFGECFCDVHCPKADAIRSICSSNTHTLDDSSVELLVRVAMVMEFNAKYVSDDLGFGLFPCSCKAAHSCRANCEWFTAEDGSGCNIIQAVEDIAEGEEVTVNYNPAESLLPINERAVYLMSSKRFKCNCSRCNAPYDDTRCFSCATATCLGHCYASNNPTHSENTLTSCNICHSTPNLAQTIQLIANETRLAKQLLELTRKLAYLGQVQAPYQIVVALIPIHPHHFLSAQVFQLKRNSARSEGDLVLEIDSTKSRIEYLNGILAFNNPLVASEYYGLGSALFNSLAVDGTNSKVLIECQAALRSSVRMFTICYGVGHSLNKESVVKLTSVQLLMQWNHVVVAPKDGCSLCGLRGDAFLCCSRCSKVAYCYKEHQRAQWPLHKMHCKV</sequence>
<evidence type="ECO:0000256" key="2">
    <source>
        <dbReference type="ARBA" id="ARBA00022771"/>
    </source>
</evidence>
<dbReference type="InterPro" id="IPR011990">
    <property type="entry name" value="TPR-like_helical_dom_sf"/>
</dbReference>
<keyword evidence="1" id="KW-0479">Metal-binding</keyword>
<dbReference type="SUPFAM" id="SSF144232">
    <property type="entry name" value="HIT/MYND zinc finger-like"/>
    <property type="match status" value="1"/>
</dbReference>
<dbReference type="Gene3D" id="6.10.140.2220">
    <property type="match status" value="1"/>
</dbReference>
<dbReference type="EMBL" id="JADGJH010000868">
    <property type="protein sequence ID" value="KAJ3121606.1"/>
    <property type="molecule type" value="Genomic_DNA"/>
</dbReference>
<gene>
    <name evidence="7" type="ORF">HK100_012303</name>
</gene>
<evidence type="ECO:0000259" key="5">
    <source>
        <dbReference type="PROSITE" id="PS50280"/>
    </source>
</evidence>
<dbReference type="SUPFAM" id="SSF82199">
    <property type="entry name" value="SET domain"/>
    <property type="match status" value="1"/>
</dbReference>
<dbReference type="AlphaFoldDB" id="A0AAD5XDE2"/>
<dbReference type="InterPro" id="IPR046341">
    <property type="entry name" value="SET_dom_sf"/>
</dbReference>
<dbReference type="Pfam" id="PF00856">
    <property type="entry name" value="SET"/>
    <property type="match status" value="1"/>
</dbReference>
<dbReference type="PANTHER" id="PTHR12197">
    <property type="entry name" value="HISTONE-LYSINE N-METHYLTRANSFERASE SMYD"/>
    <property type="match status" value="1"/>
</dbReference>
<dbReference type="InterPro" id="IPR002893">
    <property type="entry name" value="Znf_MYND"/>
</dbReference>
<keyword evidence="8" id="KW-1185">Reference proteome</keyword>
<accession>A0AAD5XDE2</accession>
<dbReference type="InterPro" id="IPR001214">
    <property type="entry name" value="SET_dom"/>
</dbReference>